<gene>
    <name evidence="2" type="ordered locus">Rleg_5774</name>
</gene>
<dbReference type="AlphaFoldDB" id="C6B832"/>
<protein>
    <recommendedName>
        <fullName evidence="4">DUF4267 domain-containing protein</fullName>
    </recommendedName>
</protein>
<geneLocation type="plasmid" evidence="2 3">
    <name>pR132503</name>
</geneLocation>
<dbReference type="Proteomes" id="UP000002256">
    <property type="component" value="Plasmid pR132503"/>
</dbReference>
<dbReference type="HOGENOM" id="CLU_2344678_0_0_5"/>
<dbReference type="KEGG" id="rlg:Rleg_5774"/>
<dbReference type="InterPro" id="IPR025363">
    <property type="entry name" value="DUF4267"/>
</dbReference>
<evidence type="ECO:0000313" key="3">
    <source>
        <dbReference type="Proteomes" id="UP000002256"/>
    </source>
</evidence>
<organism evidence="2 3">
    <name type="scientific">Rhizobium leguminosarum bv. trifolii (strain WSM1325)</name>
    <dbReference type="NCBI Taxonomy" id="395491"/>
    <lineage>
        <taxon>Bacteria</taxon>
        <taxon>Pseudomonadati</taxon>
        <taxon>Pseudomonadota</taxon>
        <taxon>Alphaproteobacteria</taxon>
        <taxon>Hyphomicrobiales</taxon>
        <taxon>Rhizobiaceae</taxon>
        <taxon>Rhizobium/Agrobacterium group</taxon>
        <taxon>Rhizobium</taxon>
    </lineage>
</organism>
<dbReference type="EMBL" id="CP001625">
    <property type="protein sequence ID" value="ACS60564.1"/>
    <property type="molecule type" value="Genomic_DNA"/>
</dbReference>
<reference evidence="2 3" key="1">
    <citation type="journal article" date="2010" name="Stand. Genomic Sci.">
        <title>Complete genome sequence of Rhizobium leguminosarum bv. trifolii strain WSM1325, an effective microsymbiont of annual Mediterranean clovers.</title>
        <authorList>
            <person name="Reeve W."/>
            <person name="O'Hara G."/>
            <person name="Chain P."/>
            <person name="Ardley J."/>
            <person name="Brau L."/>
            <person name="Nandesena K."/>
            <person name="Tiwari R."/>
            <person name="Copeland A."/>
            <person name="Nolan M."/>
            <person name="Han C."/>
            <person name="Brettin T."/>
            <person name="Land M."/>
            <person name="Ovchinikova G."/>
            <person name="Ivanova N."/>
            <person name="Mavromatis K."/>
            <person name="Markowitz V."/>
            <person name="Kyrpides N."/>
            <person name="Melino V."/>
            <person name="Denton M."/>
            <person name="Yates R."/>
            <person name="Howieson J."/>
        </authorList>
    </citation>
    <scope>NUCLEOTIDE SEQUENCE [LARGE SCALE GENOMIC DNA]</scope>
    <source>
        <strain evidence="2 3">WSM1325</strain>
        <plasmid evidence="3">Plasmid pR132503</plasmid>
    </source>
</reference>
<keyword evidence="1" id="KW-1133">Transmembrane helix</keyword>
<sequence>MTPELAAPLFATSNSSGASATYIRAIAIRDIVIGLCLVVGPYFSIAGTTMSIAAISVIPCGDLVLVWLAGGGLLSLLPHVGSVVSLLALAAWGSRVA</sequence>
<dbReference type="Pfam" id="PF14087">
    <property type="entry name" value="DUF4267"/>
    <property type="match status" value="1"/>
</dbReference>
<evidence type="ECO:0000313" key="2">
    <source>
        <dbReference type="EMBL" id="ACS60564.1"/>
    </source>
</evidence>
<keyword evidence="1" id="KW-0472">Membrane</keyword>
<proteinExistence type="predicted"/>
<feature type="transmembrane region" description="Helical" evidence="1">
    <location>
        <begin position="64"/>
        <end position="92"/>
    </location>
</feature>
<accession>C6B832</accession>
<evidence type="ECO:0008006" key="4">
    <source>
        <dbReference type="Google" id="ProtNLM"/>
    </source>
</evidence>
<keyword evidence="1" id="KW-0812">Transmembrane</keyword>
<evidence type="ECO:0000256" key="1">
    <source>
        <dbReference type="SAM" id="Phobius"/>
    </source>
</evidence>
<keyword evidence="2" id="KW-0614">Plasmid</keyword>
<name>C6B832_RHILS</name>
<feature type="transmembrane region" description="Helical" evidence="1">
    <location>
        <begin position="31"/>
        <end position="58"/>
    </location>
</feature>